<evidence type="ECO:0000313" key="3">
    <source>
        <dbReference type="EMBL" id="KAK7194626.1"/>
    </source>
</evidence>
<dbReference type="SUPFAM" id="SSF51730">
    <property type="entry name" value="FAD-linked oxidoreductase"/>
    <property type="match status" value="1"/>
</dbReference>
<feature type="signal peptide" evidence="2">
    <location>
        <begin position="1"/>
        <end position="19"/>
    </location>
</feature>
<dbReference type="Proteomes" id="UP001430356">
    <property type="component" value="Unassembled WGS sequence"/>
</dbReference>
<gene>
    <name evidence="3" type="ORF">NESM_000381200</name>
</gene>
<keyword evidence="2" id="KW-0732">Signal</keyword>
<proteinExistence type="predicted"/>
<evidence type="ECO:0000313" key="4">
    <source>
        <dbReference type="Proteomes" id="UP001430356"/>
    </source>
</evidence>
<dbReference type="EMBL" id="JAECZO010000039">
    <property type="protein sequence ID" value="KAK7194626.1"/>
    <property type="molecule type" value="Genomic_DNA"/>
</dbReference>
<comment type="caution">
    <text evidence="3">The sequence shown here is derived from an EMBL/GenBank/DDBJ whole genome shotgun (WGS) entry which is preliminary data.</text>
</comment>
<keyword evidence="1" id="KW-0560">Oxidoreductase</keyword>
<organism evidence="3 4">
    <name type="scientific">Novymonas esmeraldas</name>
    <dbReference type="NCBI Taxonomy" id="1808958"/>
    <lineage>
        <taxon>Eukaryota</taxon>
        <taxon>Discoba</taxon>
        <taxon>Euglenozoa</taxon>
        <taxon>Kinetoplastea</taxon>
        <taxon>Metakinetoplastina</taxon>
        <taxon>Trypanosomatida</taxon>
        <taxon>Trypanosomatidae</taxon>
        <taxon>Novymonas</taxon>
    </lineage>
</organism>
<accession>A0AAW0ELU2</accession>
<feature type="chain" id="PRO_5043743385" evidence="2">
    <location>
        <begin position="20"/>
        <end position="528"/>
    </location>
</feature>
<name>A0AAW0ELU2_9TRYP</name>
<dbReference type="GO" id="GO:0016491">
    <property type="term" value="F:oxidoreductase activity"/>
    <property type="evidence" value="ECO:0007669"/>
    <property type="project" value="UniProtKB-KW"/>
</dbReference>
<sequence>MSSAPSLWWRLQLLQPTLPLLAGGGVGGGHPRSPPRHMSYSFAVVPPPVPAATSAFETHVRTLLRHVPHPTFLTCTSYSPYFDSAAAQQQQAAAAEAHSATQHALTFLDDLLPADVGLVLTITATRATCAASHDARQRQTTTSLTGATRDGTTAVLADFLQRTARPSSPQQQRRSCGLMVLRGDDGGHAWRCAAALGAEAGDDDTVTAAGPPPYAAFADGAELLKFLSASLGHRGADVCLCIGGYPQGHVLDRQWGQAVWQPPRTPSARSLLPHQTHASLQLLGDLDAVYADTEAQLRRAHGSHDAPRSRSAELCATTSKATLARLAAVRRLWTTPSVYPAERHLACTVSTIACKVRPAPPAADQDVGARVVVTQMIMSAAEFLDYVDVVRRALEAHPPATPTHATPSHSLVVVPGLMAPLRAEQFVRVVLQLKVLPSPPLQAALLAYGDAIAGAAAACTDDDGVDAYERAKEAAELSFQRTMEDATVAIVRDLRAHGYTHVNIAAWQYGCGDAIGRVVAALAADESL</sequence>
<dbReference type="InterPro" id="IPR029041">
    <property type="entry name" value="FAD-linked_oxidoreductase-like"/>
</dbReference>
<protein>
    <submittedName>
        <fullName evidence="3">Uncharacterized protein</fullName>
    </submittedName>
</protein>
<evidence type="ECO:0000256" key="2">
    <source>
        <dbReference type="SAM" id="SignalP"/>
    </source>
</evidence>
<reference evidence="3 4" key="1">
    <citation type="journal article" date="2021" name="MBio">
        <title>A New Model Trypanosomatid, Novymonas esmeraldas: Genomic Perception of Its 'Candidatus Pandoraea novymonadis' Endosymbiont.</title>
        <authorList>
            <person name="Zakharova A."/>
            <person name="Saura A."/>
            <person name="Butenko A."/>
            <person name="Podesvova L."/>
            <person name="Warmusova S."/>
            <person name="Kostygov A.Y."/>
            <person name="Nenarokova A."/>
            <person name="Lukes J."/>
            <person name="Opperdoes F.R."/>
            <person name="Yurchenko V."/>
        </authorList>
    </citation>
    <scope>NUCLEOTIDE SEQUENCE [LARGE SCALE GENOMIC DNA]</scope>
    <source>
        <strain evidence="3 4">E262AT.01</strain>
    </source>
</reference>
<evidence type="ECO:0000256" key="1">
    <source>
        <dbReference type="ARBA" id="ARBA00023002"/>
    </source>
</evidence>
<dbReference type="AlphaFoldDB" id="A0AAW0ELU2"/>
<keyword evidence="4" id="KW-1185">Reference proteome</keyword>